<protein>
    <recommendedName>
        <fullName evidence="1">Protein DltD</fullName>
    </recommendedName>
</protein>
<evidence type="ECO:0000313" key="3">
    <source>
        <dbReference type="Proteomes" id="UP000051672"/>
    </source>
</evidence>
<dbReference type="PIRSF" id="PIRSF021438">
    <property type="entry name" value="DltD"/>
    <property type="match status" value="1"/>
</dbReference>
<dbReference type="NCBIfam" id="TIGR04092">
    <property type="entry name" value="LTA_DltD"/>
    <property type="match status" value="1"/>
</dbReference>
<dbReference type="UniPathway" id="UPA00556"/>
<dbReference type="OrthoDB" id="1700484at2"/>
<dbReference type="Pfam" id="PF04914">
    <property type="entry name" value="DltD"/>
    <property type="match status" value="1"/>
</dbReference>
<dbReference type="AlphaFoldDB" id="A0A0R2B7C7"/>
<dbReference type="EMBL" id="AYZQ01000004">
    <property type="protein sequence ID" value="KRM71555.1"/>
    <property type="molecule type" value="Genomic_DNA"/>
</dbReference>
<reference evidence="2 3" key="1">
    <citation type="journal article" date="2015" name="Genome Announc.">
        <title>Expanding the biotechnology potential of lactobacilli through comparative genomics of 213 strains and associated genera.</title>
        <authorList>
            <person name="Sun Z."/>
            <person name="Harris H.M."/>
            <person name="McCann A."/>
            <person name="Guo C."/>
            <person name="Argimon S."/>
            <person name="Zhang W."/>
            <person name="Yang X."/>
            <person name="Jeffery I.B."/>
            <person name="Cooney J.C."/>
            <person name="Kagawa T.F."/>
            <person name="Liu W."/>
            <person name="Song Y."/>
            <person name="Salvetti E."/>
            <person name="Wrobel A."/>
            <person name="Rasinkangas P."/>
            <person name="Parkhill J."/>
            <person name="Rea M.C."/>
            <person name="O'Sullivan O."/>
            <person name="Ritari J."/>
            <person name="Douillard F.P."/>
            <person name="Paul Ross R."/>
            <person name="Yang R."/>
            <person name="Briner A.E."/>
            <person name="Felis G.E."/>
            <person name="de Vos W.M."/>
            <person name="Barrangou R."/>
            <person name="Klaenhammer T.R."/>
            <person name="Caufield P.W."/>
            <person name="Cui Y."/>
            <person name="Zhang H."/>
            <person name="O'Toole P.W."/>
        </authorList>
    </citation>
    <scope>NUCLEOTIDE SEQUENCE [LARGE SCALE GENOMIC DNA]</scope>
    <source>
        <strain evidence="2 3">DSM 23927</strain>
    </source>
</reference>
<dbReference type="InterPro" id="IPR006998">
    <property type="entry name" value="DltD"/>
</dbReference>
<dbReference type="InterPro" id="IPR023896">
    <property type="entry name" value="LTA_DltD"/>
</dbReference>
<keyword evidence="1" id="KW-0472">Membrane</keyword>
<dbReference type="Proteomes" id="UP000051672">
    <property type="component" value="Unassembled WGS sequence"/>
</dbReference>
<name>A0A0R2B7C7_9LACO</name>
<keyword evidence="3" id="KW-1185">Reference proteome</keyword>
<dbReference type="STRING" id="1423727.FC34_GL001671"/>
<sequence length="418" mass="47290">MKKTLWRVLGPLAVAVVLVLGVLLLPFTLGTPSQATLTKAASSLSDNVLKGQRVKNAAMADNYVPFIGSSELSRMDSFHPSVLAQKYHRNYTPFLMGTAGTQSLTHFFSMNALQHMTGKKAVVVVSPQWFVKKGVRKSMFDYFYSPSQVAYFLDHAKNNTADRYAAARLLDFPSSESDGTVEDALKNVALGKPMTDFQKTYVQKIKTTLLDHQDALFSQLFMQSNEGTLDKAAAVLPKTYDVKNLDALATQIGAKETNGNSFEIKNSFYNERVKRIEKNLKNSQVNFNYVESPEFSDFQLLLNTFAKKKMEVLFVIPPINQRWAEYTGLDLNMIEAFTRKVEYQLRSQGFNHVLDLTQDGGEQYFMEDTIHIGWRGWLKMDQSVQPFLKDLNAGPVDYKMNNHFYTKSWQNAKAPAVE</sequence>
<proteinExistence type="inferred from homology"/>
<gene>
    <name evidence="2" type="ORF">FC34_GL001671</name>
</gene>
<dbReference type="GO" id="GO:0070395">
    <property type="term" value="P:lipoteichoic acid biosynthetic process"/>
    <property type="evidence" value="ECO:0007669"/>
    <property type="project" value="UniProtKB-UniRule"/>
</dbReference>
<dbReference type="PATRIC" id="fig|1423727.3.peg.1693"/>
<comment type="caution">
    <text evidence="2">The sequence shown here is derived from an EMBL/GenBank/DDBJ whole genome shotgun (WGS) entry which is preliminary data.</text>
</comment>
<accession>A0A0R2B7C7</accession>
<comment type="pathway">
    <text evidence="1">Cell wall biogenesis; lipoteichoic acid biosynthesis.</text>
</comment>
<comment type="similarity">
    <text evidence="1">Belongs to the DltD family.</text>
</comment>
<dbReference type="RefSeq" id="WP_057894942.1">
    <property type="nucleotide sequence ID" value="NZ_AYZQ01000004.1"/>
</dbReference>
<dbReference type="GO" id="GO:0005886">
    <property type="term" value="C:plasma membrane"/>
    <property type="evidence" value="ECO:0007669"/>
    <property type="project" value="UniProtKB-UniRule"/>
</dbReference>
<evidence type="ECO:0000313" key="2">
    <source>
        <dbReference type="EMBL" id="KRM71555.1"/>
    </source>
</evidence>
<dbReference type="PANTHER" id="PTHR40039">
    <property type="entry name" value="PROTEIN DLTD"/>
    <property type="match status" value="1"/>
</dbReference>
<keyword evidence="1" id="KW-1003">Cell membrane</keyword>
<evidence type="ECO:0000256" key="1">
    <source>
        <dbReference type="PIRNR" id="PIRNR021438"/>
    </source>
</evidence>
<organism evidence="2 3">
    <name type="scientific">Lacticaseibacillus brantae DSM 23927</name>
    <dbReference type="NCBI Taxonomy" id="1423727"/>
    <lineage>
        <taxon>Bacteria</taxon>
        <taxon>Bacillati</taxon>
        <taxon>Bacillota</taxon>
        <taxon>Bacilli</taxon>
        <taxon>Lactobacillales</taxon>
        <taxon>Lactobacillaceae</taxon>
        <taxon>Lacticaseibacillus</taxon>
    </lineage>
</organism>
<dbReference type="PANTHER" id="PTHR40039:SF1">
    <property type="entry name" value="PROTEIN DLTD"/>
    <property type="match status" value="1"/>
</dbReference>